<dbReference type="EMBL" id="JXTB01000050">
    <property type="protein sequence ID" value="PON70397.1"/>
    <property type="molecule type" value="Genomic_DNA"/>
</dbReference>
<evidence type="ECO:0000313" key="1">
    <source>
        <dbReference type="EMBL" id="PON70397.1"/>
    </source>
</evidence>
<dbReference type="AlphaFoldDB" id="A0A2P5DAT8"/>
<keyword evidence="2" id="KW-1185">Reference proteome</keyword>
<evidence type="ECO:0000313" key="2">
    <source>
        <dbReference type="Proteomes" id="UP000237105"/>
    </source>
</evidence>
<name>A0A2P5DAT8_PARAD</name>
<gene>
    <name evidence="1" type="ORF">PanWU01x14_080660</name>
</gene>
<accession>A0A2P5DAT8</accession>
<dbReference type="OrthoDB" id="10440870at2759"/>
<proteinExistence type="predicted"/>
<dbReference type="Proteomes" id="UP000237105">
    <property type="component" value="Unassembled WGS sequence"/>
</dbReference>
<reference evidence="2" key="1">
    <citation type="submission" date="2016-06" db="EMBL/GenBank/DDBJ databases">
        <title>Parallel loss of symbiosis genes in relatives of nitrogen-fixing non-legume Parasponia.</title>
        <authorList>
            <person name="Van Velzen R."/>
            <person name="Holmer R."/>
            <person name="Bu F."/>
            <person name="Rutten L."/>
            <person name="Van Zeijl A."/>
            <person name="Liu W."/>
            <person name="Santuari L."/>
            <person name="Cao Q."/>
            <person name="Sharma T."/>
            <person name="Shen D."/>
            <person name="Roswanjaya Y."/>
            <person name="Wardhani T."/>
            <person name="Kalhor M.S."/>
            <person name="Jansen J."/>
            <person name="Van den Hoogen J."/>
            <person name="Gungor B."/>
            <person name="Hartog M."/>
            <person name="Hontelez J."/>
            <person name="Verver J."/>
            <person name="Yang W.-C."/>
            <person name="Schijlen E."/>
            <person name="Repin R."/>
            <person name="Schilthuizen M."/>
            <person name="Schranz E."/>
            <person name="Heidstra R."/>
            <person name="Miyata K."/>
            <person name="Fedorova E."/>
            <person name="Kohlen W."/>
            <person name="Bisseling T."/>
            <person name="Smit S."/>
            <person name="Geurts R."/>
        </authorList>
    </citation>
    <scope>NUCLEOTIDE SEQUENCE [LARGE SCALE GENOMIC DNA]</scope>
    <source>
        <strain evidence="2">cv. WU1-14</strain>
    </source>
</reference>
<organism evidence="1 2">
    <name type="scientific">Parasponia andersonii</name>
    <name type="common">Sponia andersonii</name>
    <dbReference type="NCBI Taxonomy" id="3476"/>
    <lineage>
        <taxon>Eukaryota</taxon>
        <taxon>Viridiplantae</taxon>
        <taxon>Streptophyta</taxon>
        <taxon>Embryophyta</taxon>
        <taxon>Tracheophyta</taxon>
        <taxon>Spermatophyta</taxon>
        <taxon>Magnoliopsida</taxon>
        <taxon>eudicotyledons</taxon>
        <taxon>Gunneridae</taxon>
        <taxon>Pentapetalae</taxon>
        <taxon>rosids</taxon>
        <taxon>fabids</taxon>
        <taxon>Rosales</taxon>
        <taxon>Cannabaceae</taxon>
        <taxon>Parasponia</taxon>
    </lineage>
</organism>
<sequence length="107" mass="11837">MAPRLGKTRFILTINPGSDVVLHGLSIRSFLGPVPILASPLNPNSNTIFDLASNSFDIVERVGIRKRVSEGFKVEAMSKGERSREGKVSKVQHLTDSTHQVEWKIKP</sequence>
<comment type="caution">
    <text evidence="1">The sequence shown here is derived from an EMBL/GenBank/DDBJ whole genome shotgun (WGS) entry which is preliminary data.</text>
</comment>
<protein>
    <submittedName>
        <fullName evidence="1">Uncharacterized protein</fullName>
    </submittedName>
</protein>